<keyword evidence="6 8" id="KW-1133">Transmembrane helix</keyword>
<dbReference type="EMBL" id="LR215043">
    <property type="protein sequence ID" value="VEU78307.1"/>
    <property type="molecule type" value="Genomic_DNA"/>
</dbReference>
<evidence type="ECO:0000256" key="7">
    <source>
        <dbReference type="ARBA" id="ARBA00023136"/>
    </source>
</evidence>
<accession>A0A449BAU0</accession>
<dbReference type="InterPro" id="IPR004776">
    <property type="entry name" value="Mem_transp_PIN-like"/>
</dbReference>
<dbReference type="PANTHER" id="PTHR36838:SF1">
    <property type="entry name" value="SLR1864 PROTEIN"/>
    <property type="match status" value="1"/>
</dbReference>
<dbReference type="Pfam" id="PF03547">
    <property type="entry name" value="Mem_trans"/>
    <property type="match status" value="1"/>
</dbReference>
<reference evidence="9 10" key="1">
    <citation type="submission" date="2019-01" db="EMBL/GenBank/DDBJ databases">
        <authorList>
            <consortium name="Pathogen Informatics"/>
        </authorList>
    </citation>
    <scope>NUCLEOTIDE SEQUENCE [LARGE SCALE GENOMIC DNA]</scope>
    <source>
        <strain evidence="9 10">NCTC10184</strain>
    </source>
</reference>
<evidence type="ECO:0000256" key="1">
    <source>
        <dbReference type="ARBA" id="ARBA00004651"/>
    </source>
</evidence>
<keyword evidence="4" id="KW-1003">Cell membrane</keyword>
<feature type="transmembrane region" description="Helical" evidence="8">
    <location>
        <begin position="42"/>
        <end position="61"/>
    </location>
</feature>
<feature type="transmembrane region" description="Helical" evidence="8">
    <location>
        <begin position="187"/>
        <end position="208"/>
    </location>
</feature>
<feature type="transmembrane region" description="Helical" evidence="8">
    <location>
        <begin position="284"/>
        <end position="306"/>
    </location>
</feature>
<keyword evidence="10" id="KW-1185">Reference proteome</keyword>
<feature type="transmembrane region" description="Helical" evidence="8">
    <location>
        <begin position="121"/>
        <end position="144"/>
    </location>
</feature>
<organism evidence="9 10">
    <name type="scientific">Mycoplasmopsis columbinasalis</name>
    <dbReference type="NCBI Taxonomy" id="114880"/>
    <lineage>
        <taxon>Bacteria</taxon>
        <taxon>Bacillati</taxon>
        <taxon>Mycoplasmatota</taxon>
        <taxon>Mycoplasmoidales</taxon>
        <taxon>Metamycoplasmataceae</taxon>
        <taxon>Mycoplasmopsis</taxon>
    </lineage>
</organism>
<dbReference type="Proteomes" id="UP000290876">
    <property type="component" value="Chromosome"/>
</dbReference>
<feature type="transmembrane region" description="Helical" evidence="8">
    <location>
        <begin position="318"/>
        <end position="337"/>
    </location>
</feature>
<feature type="transmembrane region" description="Helical" evidence="8">
    <location>
        <begin position="73"/>
        <end position="97"/>
    </location>
</feature>
<proteinExistence type="inferred from homology"/>
<evidence type="ECO:0000313" key="10">
    <source>
        <dbReference type="Proteomes" id="UP000290876"/>
    </source>
</evidence>
<dbReference type="KEGG" id="mcob:NCTC10184_00548"/>
<dbReference type="Gene3D" id="1.20.1530.20">
    <property type="match status" value="1"/>
</dbReference>
<keyword evidence="5 8" id="KW-0812">Transmembrane</keyword>
<gene>
    <name evidence="9" type="ORF">NCTC10184_00548</name>
</gene>
<dbReference type="PANTHER" id="PTHR36838">
    <property type="entry name" value="AUXIN EFFLUX CARRIER FAMILY PROTEIN"/>
    <property type="match status" value="1"/>
</dbReference>
<keyword evidence="3" id="KW-0813">Transport</keyword>
<dbReference type="GO" id="GO:0005886">
    <property type="term" value="C:plasma membrane"/>
    <property type="evidence" value="ECO:0007669"/>
    <property type="project" value="UniProtKB-SubCell"/>
</dbReference>
<feature type="transmembrane region" description="Helical" evidence="8">
    <location>
        <begin position="156"/>
        <end position="175"/>
    </location>
</feature>
<feature type="transmembrane region" description="Helical" evidence="8">
    <location>
        <begin position="12"/>
        <end position="30"/>
    </location>
</feature>
<evidence type="ECO:0000256" key="6">
    <source>
        <dbReference type="ARBA" id="ARBA00022989"/>
    </source>
</evidence>
<name>A0A449BAU0_9BACT</name>
<dbReference type="OrthoDB" id="401182at2"/>
<evidence type="ECO:0000256" key="5">
    <source>
        <dbReference type="ARBA" id="ARBA00022692"/>
    </source>
</evidence>
<dbReference type="GO" id="GO:0055085">
    <property type="term" value="P:transmembrane transport"/>
    <property type="evidence" value="ECO:0007669"/>
    <property type="project" value="InterPro"/>
</dbReference>
<evidence type="ECO:0000256" key="3">
    <source>
        <dbReference type="ARBA" id="ARBA00022448"/>
    </source>
</evidence>
<feature type="transmembrane region" description="Helical" evidence="8">
    <location>
        <begin position="349"/>
        <end position="372"/>
    </location>
</feature>
<dbReference type="RefSeq" id="WP_129623138.1">
    <property type="nucleotide sequence ID" value="NZ_LR215043.1"/>
</dbReference>
<evidence type="ECO:0000256" key="2">
    <source>
        <dbReference type="ARBA" id="ARBA00010145"/>
    </source>
</evidence>
<evidence type="ECO:0000256" key="8">
    <source>
        <dbReference type="SAM" id="Phobius"/>
    </source>
</evidence>
<dbReference type="AlphaFoldDB" id="A0A449BAU0"/>
<keyword evidence="7 8" id="KW-0472">Membrane</keyword>
<comment type="similarity">
    <text evidence="2">Belongs to the auxin efflux carrier (TC 2.A.69) family.</text>
</comment>
<sequence>MNFVKVLTNTSFWGAIVATVVIISLGFILTKTKVLKVEFKKVLNAVVLKIALPAVAFIGFMKKVTVADLTNEGIILGVSFAFYILLCLAVFLFVKYGSRIIPSRMKKNPDGTVAKSESKALISWMMIIFGSITFFGLPIINVMAKDATTSANIWTIPYRIFLYSYCFMMVSGLKFDKENIKKSLKTTFLNPIVIATFLGLVLYLTQLIPGASGFAANFARSFEDSKTGIIKPGEAGWFQLDVTMPYIHKTINYLSGLASPLVWLSIGITLATSNIKAAAKDWKVWTFSAVKLVVLPLVIFLIFWPLVKIGKVTAQSGLAMVIFAATPPATVVIAYAMQYKVHEEYAAQCSALSTLLAVVLMPIWVAVASAVYGL</sequence>
<feature type="transmembrane region" description="Helical" evidence="8">
    <location>
        <begin position="251"/>
        <end position="272"/>
    </location>
</feature>
<dbReference type="InterPro" id="IPR038770">
    <property type="entry name" value="Na+/solute_symporter_sf"/>
</dbReference>
<comment type="subcellular location">
    <subcellularLocation>
        <location evidence="1">Cell membrane</location>
        <topology evidence="1">Multi-pass membrane protein</topology>
    </subcellularLocation>
</comment>
<protein>
    <submittedName>
        <fullName evidence="9">Auxin efflux carrier</fullName>
    </submittedName>
</protein>
<evidence type="ECO:0000256" key="4">
    <source>
        <dbReference type="ARBA" id="ARBA00022475"/>
    </source>
</evidence>
<evidence type="ECO:0000313" key="9">
    <source>
        <dbReference type="EMBL" id="VEU78307.1"/>
    </source>
</evidence>